<comment type="similarity">
    <text evidence="1">Belongs to the universal stress protein A family.</text>
</comment>
<dbReference type="AlphaFoldDB" id="A0A221KC55"/>
<dbReference type="InterPro" id="IPR014729">
    <property type="entry name" value="Rossmann-like_a/b/a_fold"/>
</dbReference>
<accession>A0A221KC55</accession>
<dbReference type="SUPFAM" id="SSF52402">
    <property type="entry name" value="Adenine nucleotide alpha hydrolases-like"/>
    <property type="match status" value="1"/>
</dbReference>
<feature type="domain" description="UspA" evidence="2">
    <location>
        <begin position="2"/>
        <end position="140"/>
    </location>
</feature>
<dbReference type="OrthoDB" id="8547832at2"/>
<evidence type="ECO:0000256" key="1">
    <source>
        <dbReference type="ARBA" id="ARBA00008791"/>
    </source>
</evidence>
<dbReference type="PRINTS" id="PR01438">
    <property type="entry name" value="UNVRSLSTRESS"/>
</dbReference>
<dbReference type="KEGG" id="vff:VITFI_CDS0833"/>
<proteinExistence type="inferred from homology"/>
<dbReference type="RefSeq" id="WP_089415920.1">
    <property type="nucleotide sequence ID" value="NZ_CP022423.1"/>
</dbReference>
<protein>
    <submittedName>
        <fullName evidence="3">Universal stress protein UspA</fullName>
    </submittedName>
</protein>
<dbReference type="InterPro" id="IPR006016">
    <property type="entry name" value="UspA"/>
</dbReference>
<evidence type="ECO:0000259" key="2">
    <source>
        <dbReference type="Pfam" id="PF00582"/>
    </source>
</evidence>
<keyword evidence="4" id="KW-1185">Reference proteome</keyword>
<evidence type="ECO:0000313" key="3">
    <source>
        <dbReference type="EMBL" id="ASM76611.1"/>
    </source>
</evidence>
<gene>
    <name evidence="3" type="ORF">VITFI_CDS0833</name>
</gene>
<dbReference type="Gene3D" id="3.40.50.620">
    <property type="entry name" value="HUPs"/>
    <property type="match status" value="1"/>
</dbReference>
<sequence>MKILVAVDGSPYTKRMLAYLAAHDEWLGAHHEYTVLHAVMAIPPRAAAALTPEALHEYYDDEAAKVFKPIRTFFERQTLQAEFAHKVGHAADVISATANHGSFDLLIMGSHGHGSLGNLILGSVATKVMAHCNTPVLLVR</sequence>
<name>A0A221KC55_VITFI</name>
<organism evidence="3 4">
    <name type="scientific">Vitreoscilla filiformis</name>
    <dbReference type="NCBI Taxonomy" id="63"/>
    <lineage>
        <taxon>Bacteria</taxon>
        <taxon>Pseudomonadati</taxon>
        <taxon>Pseudomonadota</taxon>
        <taxon>Betaproteobacteria</taxon>
        <taxon>Neisseriales</taxon>
        <taxon>Neisseriaceae</taxon>
        <taxon>Vitreoscilla</taxon>
    </lineage>
</organism>
<reference evidence="3 4" key="1">
    <citation type="submission" date="2017-07" db="EMBL/GenBank/DDBJ databases">
        <title>Complete Genome Sequence of the cosmetic ferment Vitreoscilla filiformis (ATCC15551).</title>
        <authorList>
            <person name="Contreras S."/>
            <person name="Sagory-Zalkind P."/>
            <person name="Blanquart H."/>
            <person name="Iltis A."/>
            <person name="Morand S.C."/>
        </authorList>
    </citation>
    <scope>NUCLEOTIDE SEQUENCE [LARGE SCALE GENOMIC DNA]</scope>
    <source>
        <strain evidence="3 4">ATCC 15551</strain>
    </source>
</reference>
<dbReference type="Proteomes" id="UP000199729">
    <property type="component" value="Chromosome"/>
</dbReference>
<dbReference type="EMBL" id="CP022423">
    <property type="protein sequence ID" value="ASM76611.1"/>
    <property type="molecule type" value="Genomic_DNA"/>
</dbReference>
<dbReference type="InterPro" id="IPR006015">
    <property type="entry name" value="Universal_stress_UspA"/>
</dbReference>
<dbReference type="CDD" id="cd00293">
    <property type="entry name" value="USP-like"/>
    <property type="match status" value="1"/>
</dbReference>
<dbReference type="PANTHER" id="PTHR46268">
    <property type="entry name" value="STRESS RESPONSE PROTEIN NHAX"/>
    <property type="match status" value="1"/>
</dbReference>
<evidence type="ECO:0000313" key="4">
    <source>
        <dbReference type="Proteomes" id="UP000199729"/>
    </source>
</evidence>
<dbReference type="PANTHER" id="PTHR46268:SF6">
    <property type="entry name" value="UNIVERSAL STRESS PROTEIN UP12"/>
    <property type="match status" value="1"/>
</dbReference>
<dbReference type="Pfam" id="PF00582">
    <property type="entry name" value="Usp"/>
    <property type="match status" value="1"/>
</dbReference>